<evidence type="ECO:0000313" key="2">
    <source>
        <dbReference type="Proteomes" id="UP000239772"/>
    </source>
</evidence>
<sequence length="73" mass="8148">MHLDFQFDWLDRPGIAVRGAFFVIPEKGLAWVRLTSASLGTIERLSQAQFLDRFEDWSLPPLPGSEAAGSNSK</sequence>
<protein>
    <submittedName>
        <fullName evidence="1">Uncharacterized protein</fullName>
    </submittedName>
</protein>
<dbReference type="Proteomes" id="UP000239772">
    <property type="component" value="Unassembled WGS sequence"/>
</dbReference>
<evidence type="ECO:0000313" key="1">
    <source>
        <dbReference type="EMBL" id="PSC03085.1"/>
    </source>
</evidence>
<gene>
    <name evidence="1" type="ORF">SLNSH_20910</name>
</gene>
<dbReference type="AlphaFoldDB" id="A0A2T1HN57"/>
<dbReference type="EMBL" id="PVZS01000032">
    <property type="protein sequence ID" value="PSC03085.1"/>
    <property type="molecule type" value="Genomic_DNA"/>
</dbReference>
<keyword evidence="2" id="KW-1185">Reference proteome</keyword>
<proteinExistence type="predicted"/>
<organism evidence="1 2">
    <name type="scientific">Alsobacter soli</name>
    <dbReference type="NCBI Taxonomy" id="2109933"/>
    <lineage>
        <taxon>Bacteria</taxon>
        <taxon>Pseudomonadati</taxon>
        <taxon>Pseudomonadota</taxon>
        <taxon>Alphaproteobacteria</taxon>
        <taxon>Hyphomicrobiales</taxon>
        <taxon>Alsobacteraceae</taxon>
        <taxon>Alsobacter</taxon>
    </lineage>
</organism>
<name>A0A2T1HN57_9HYPH</name>
<accession>A0A2T1HN57</accession>
<reference evidence="2" key="1">
    <citation type="submission" date="2018-03" db="EMBL/GenBank/DDBJ databases">
        <authorList>
            <person name="Sun L."/>
            <person name="Liu H."/>
            <person name="Chen W."/>
            <person name="Huang K."/>
            <person name="Liu W."/>
            <person name="Gao X."/>
        </authorList>
    </citation>
    <scope>NUCLEOTIDE SEQUENCE [LARGE SCALE GENOMIC DNA]</scope>
    <source>
        <strain evidence="2">SH9</strain>
    </source>
</reference>
<comment type="caution">
    <text evidence="1">The sequence shown here is derived from an EMBL/GenBank/DDBJ whole genome shotgun (WGS) entry which is preliminary data.</text>
</comment>